<feature type="region of interest" description="Disordered" evidence="1">
    <location>
        <begin position="195"/>
        <end position="225"/>
    </location>
</feature>
<organism evidence="3 4">
    <name type="scientific">Sphingobacterium kitahiroshimense</name>
    <dbReference type="NCBI Taxonomy" id="470446"/>
    <lineage>
        <taxon>Bacteria</taxon>
        <taxon>Pseudomonadati</taxon>
        <taxon>Bacteroidota</taxon>
        <taxon>Sphingobacteriia</taxon>
        <taxon>Sphingobacteriales</taxon>
        <taxon>Sphingobacteriaceae</taxon>
        <taxon>Sphingobacterium</taxon>
    </lineage>
</organism>
<keyword evidence="4" id="KW-1185">Reference proteome</keyword>
<protein>
    <submittedName>
        <fullName evidence="3">DUF4296 domain-containing protein</fullName>
    </submittedName>
</protein>
<dbReference type="EMBL" id="JBDJNQ010000007">
    <property type="protein sequence ID" value="MEN5378667.1"/>
    <property type="molecule type" value="Genomic_DNA"/>
</dbReference>
<name>A0ABV0BZ87_9SPHI</name>
<evidence type="ECO:0000313" key="4">
    <source>
        <dbReference type="Proteomes" id="UP001409291"/>
    </source>
</evidence>
<proteinExistence type="predicted"/>
<evidence type="ECO:0000313" key="3">
    <source>
        <dbReference type="EMBL" id="MEN5378667.1"/>
    </source>
</evidence>
<feature type="domain" description="DUF4296" evidence="2">
    <location>
        <begin position="24"/>
        <end position="104"/>
    </location>
</feature>
<sequence>MQRLILNVLALIFLFVSCKSTNEKDIIPKKDFVKVLTEIYITDAYLSTLNSDSAKRVIFPLYDNTFKKYDLDSTSFKKNLSFYGSDAEVMNKIYEEVGKNLKNMNDGYIKTDQVRMDSIRRKDSIQNAHFQDSLTRINDFKELYESQKKLILNYKQDSVKWDYKKAAQEFYNKSGLKGNLNLGTFLLKNMSVPATSKSDSTATKKVEAKSIRNGQGPKLESVKASEDIPLKTDVKEVRNPVKQPLLLDRKVKQKTEILSPEPVK</sequence>
<dbReference type="Pfam" id="PF14129">
    <property type="entry name" value="DUF4296"/>
    <property type="match status" value="1"/>
</dbReference>
<evidence type="ECO:0000256" key="1">
    <source>
        <dbReference type="SAM" id="MobiDB-lite"/>
    </source>
</evidence>
<dbReference type="InterPro" id="IPR025381">
    <property type="entry name" value="DUF4296"/>
</dbReference>
<dbReference type="Proteomes" id="UP001409291">
    <property type="component" value="Unassembled WGS sequence"/>
</dbReference>
<accession>A0ABV0BZ87</accession>
<evidence type="ECO:0000259" key="2">
    <source>
        <dbReference type="Pfam" id="PF14129"/>
    </source>
</evidence>
<reference evidence="3 4" key="1">
    <citation type="submission" date="2024-04" db="EMBL/GenBank/DDBJ databases">
        <title>WGS of bacteria from Torrens River.</title>
        <authorList>
            <person name="Wyrsch E.R."/>
            <person name="Drigo B."/>
        </authorList>
    </citation>
    <scope>NUCLEOTIDE SEQUENCE [LARGE SCALE GENOMIC DNA]</scope>
    <source>
        <strain evidence="3 4">TWI391</strain>
    </source>
</reference>
<comment type="caution">
    <text evidence="3">The sequence shown here is derived from an EMBL/GenBank/DDBJ whole genome shotgun (WGS) entry which is preliminary data.</text>
</comment>
<gene>
    <name evidence="3" type="ORF">ABE541_15495</name>
</gene>
<dbReference type="PROSITE" id="PS51257">
    <property type="entry name" value="PROKAR_LIPOPROTEIN"/>
    <property type="match status" value="1"/>
</dbReference>
<dbReference type="RefSeq" id="WP_183912828.1">
    <property type="nucleotide sequence ID" value="NZ_JBDJNQ010000007.1"/>
</dbReference>